<evidence type="ECO:0000313" key="3">
    <source>
        <dbReference type="EMBL" id="GAF03596.1"/>
    </source>
</evidence>
<dbReference type="Pfam" id="PF12146">
    <property type="entry name" value="Hydrolase_4"/>
    <property type="match status" value="1"/>
</dbReference>
<evidence type="ECO:0000256" key="1">
    <source>
        <dbReference type="SAM" id="MobiDB-lite"/>
    </source>
</evidence>
<comment type="caution">
    <text evidence="3">The sequence shown here is derived from an EMBL/GenBank/DDBJ whole genome shotgun (WGS) entry which is preliminary data.</text>
</comment>
<dbReference type="RefSeq" id="WP_027473605.1">
    <property type="nucleotide sequence ID" value="NZ_BAMD01000026.1"/>
</dbReference>
<dbReference type="STRING" id="869213.GCA_000517085_04375"/>
<gene>
    <name evidence="3" type="ORF">JCM21142_52274</name>
</gene>
<proteinExistence type="predicted"/>
<dbReference type="AlphaFoldDB" id="W7YGT3"/>
<reference evidence="3 4" key="1">
    <citation type="journal article" date="2014" name="Genome Announc.">
        <title>Draft Genome Sequence of Cytophaga fermentans JCM 21142T, a Facultative Anaerobe Isolated from Marine Mud.</title>
        <authorList>
            <person name="Starns D."/>
            <person name="Oshima K."/>
            <person name="Suda W."/>
            <person name="Iino T."/>
            <person name="Yuki M."/>
            <person name="Inoue J."/>
            <person name="Kitamura K."/>
            <person name="Iida T."/>
            <person name="Darby A."/>
            <person name="Hattori M."/>
            <person name="Ohkuma M."/>
        </authorList>
    </citation>
    <scope>NUCLEOTIDE SEQUENCE [LARGE SCALE GENOMIC DNA]</scope>
    <source>
        <strain evidence="3 4">JCM 21142</strain>
    </source>
</reference>
<keyword evidence="4" id="KW-1185">Reference proteome</keyword>
<evidence type="ECO:0000259" key="2">
    <source>
        <dbReference type="Pfam" id="PF12146"/>
    </source>
</evidence>
<protein>
    <submittedName>
        <fullName evidence="3">Phospholipase YtpA</fullName>
    </submittedName>
</protein>
<dbReference type="eggNOG" id="COG2267">
    <property type="taxonomic scope" value="Bacteria"/>
</dbReference>
<name>W7YGT3_9BACT</name>
<dbReference type="PRINTS" id="PR00111">
    <property type="entry name" value="ABHYDROLASE"/>
</dbReference>
<dbReference type="InterPro" id="IPR000073">
    <property type="entry name" value="AB_hydrolase_1"/>
</dbReference>
<dbReference type="Proteomes" id="UP000019402">
    <property type="component" value="Unassembled WGS sequence"/>
</dbReference>
<feature type="compositionally biased region" description="Polar residues" evidence="1">
    <location>
        <begin position="1"/>
        <end position="16"/>
    </location>
</feature>
<dbReference type="OrthoDB" id="9794348at2"/>
<feature type="region of interest" description="Disordered" evidence="1">
    <location>
        <begin position="1"/>
        <end position="21"/>
    </location>
</feature>
<dbReference type="SUPFAM" id="SSF53474">
    <property type="entry name" value="alpha/beta-Hydrolases"/>
    <property type="match status" value="1"/>
</dbReference>
<dbReference type="InterPro" id="IPR029058">
    <property type="entry name" value="AB_hydrolase_fold"/>
</dbReference>
<accession>W7YGT3</accession>
<sequence length="286" mass="32113">MHDNTLTSFTTTSKDGTQLHGHYQMPHTAPVAVIYFIHGLGGHSGRFQQPASLLAKNSIASIGIDLRGNGRSEGKRGYTESLDKYVEDIDACIKYSQHLFPTHLPKLMMGNSMGGAIALYYSMKHKAIFSGVILTAPWIRLTTPISRVKLAFMAILNKIAPTITFSSKVRPPQKPDEDQQKQAVENDTLIHKQITPRLLMIMHHLGNLLLKKADCYLPTLVLHSKNDPITAYESSLELCNKHKLSCKLVSLEDPSHEVPFEENNAVFKEVQRHINKIRMAHEQLQD</sequence>
<dbReference type="InterPro" id="IPR022742">
    <property type="entry name" value="Hydrolase_4"/>
</dbReference>
<dbReference type="PANTHER" id="PTHR11614">
    <property type="entry name" value="PHOSPHOLIPASE-RELATED"/>
    <property type="match status" value="1"/>
</dbReference>
<dbReference type="InterPro" id="IPR051044">
    <property type="entry name" value="MAG_DAG_Lipase"/>
</dbReference>
<feature type="domain" description="Serine aminopeptidase S33" evidence="2">
    <location>
        <begin position="29"/>
        <end position="262"/>
    </location>
</feature>
<dbReference type="Gene3D" id="3.40.50.1820">
    <property type="entry name" value="alpha/beta hydrolase"/>
    <property type="match status" value="1"/>
</dbReference>
<evidence type="ECO:0000313" key="4">
    <source>
        <dbReference type="Proteomes" id="UP000019402"/>
    </source>
</evidence>
<organism evidence="3 4">
    <name type="scientific">Saccharicrinis fermentans DSM 9555 = JCM 21142</name>
    <dbReference type="NCBI Taxonomy" id="869213"/>
    <lineage>
        <taxon>Bacteria</taxon>
        <taxon>Pseudomonadati</taxon>
        <taxon>Bacteroidota</taxon>
        <taxon>Bacteroidia</taxon>
        <taxon>Marinilabiliales</taxon>
        <taxon>Marinilabiliaceae</taxon>
        <taxon>Saccharicrinis</taxon>
    </lineage>
</organism>
<dbReference type="EMBL" id="BAMD01000026">
    <property type="protein sequence ID" value="GAF03596.1"/>
    <property type="molecule type" value="Genomic_DNA"/>
</dbReference>